<dbReference type="EMBL" id="UOED01000053">
    <property type="protein sequence ID" value="VAV89985.1"/>
    <property type="molecule type" value="Genomic_DNA"/>
</dbReference>
<protein>
    <submittedName>
        <fullName evidence="2">Molybdopterin synthase sulfur carrier subunit</fullName>
    </submittedName>
</protein>
<dbReference type="AlphaFoldDB" id="A0A3B0S3G1"/>
<gene>
    <name evidence="2" type="ORF">MNBD_ALPHA02-254</name>
</gene>
<reference evidence="2" key="1">
    <citation type="submission" date="2018-06" db="EMBL/GenBank/DDBJ databases">
        <authorList>
            <person name="Zhirakovskaya E."/>
        </authorList>
    </citation>
    <scope>NUCLEOTIDE SEQUENCE</scope>
</reference>
<evidence type="ECO:0000256" key="1">
    <source>
        <dbReference type="ARBA" id="ARBA00022741"/>
    </source>
</evidence>
<dbReference type="PANTHER" id="PTHR33359:SF1">
    <property type="entry name" value="MOLYBDOPTERIN SYNTHASE SULFUR CARRIER SUBUNIT"/>
    <property type="match status" value="1"/>
</dbReference>
<dbReference type="InterPro" id="IPR012675">
    <property type="entry name" value="Beta-grasp_dom_sf"/>
</dbReference>
<dbReference type="GO" id="GO:1990133">
    <property type="term" value="C:molybdopterin adenylyltransferase complex"/>
    <property type="evidence" value="ECO:0007669"/>
    <property type="project" value="TreeGrafter"/>
</dbReference>
<sequence>MELLYFARLRETIGHGSETLSLPENITDVAGLIAHLREKGDTYRAAFDDKALIRVAVNQTHVDFDHPLTDGDEVAFFPPMTGG</sequence>
<dbReference type="PANTHER" id="PTHR33359">
    <property type="entry name" value="MOLYBDOPTERIN SYNTHASE SULFUR CARRIER SUBUNIT"/>
    <property type="match status" value="1"/>
</dbReference>
<name>A0A3B0S3G1_9ZZZZ</name>
<dbReference type="SUPFAM" id="SSF54285">
    <property type="entry name" value="MoaD/ThiS"/>
    <property type="match status" value="1"/>
</dbReference>
<dbReference type="NCBIfam" id="TIGR01682">
    <property type="entry name" value="moaD"/>
    <property type="match status" value="1"/>
</dbReference>
<dbReference type="CDD" id="cd00754">
    <property type="entry name" value="Ubl_MoaD"/>
    <property type="match status" value="1"/>
</dbReference>
<dbReference type="InterPro" id="IPR003749">
    <property type="entry name" value="ThiS/MoaD-like"/>
</dbReference>
<keyword evidence="1" id="KW-0547">Nucleotide-binding</keyword>
<evidence type="ECO:0000313" key="2">
    <source>
        <dbReference type="EMBL" id="VAV89985.1"/>
    </source>
</evidence>
<dbReference type="GO" id="GO:0006777">
    <property type="term" value="P:Mo-molybdopterin cofactor biosynthetic process"/>
    <property type="evidence" value="ECO:0007669"/>
    <property type="project" value="InterPro"/>
</dbReference>
<dbReference type="Pfam" id="PF02597">
    <property type="entry name" value="ThiS"/>
    <property type="match status" value="1"/>
</dbReference>
<organism evidence="2">
    <name type="scientific">hydrothermal vent metagenome</name>
    <dbReference type="NCBI Taxonomy" id="652676"/>
    <lineage>
        <taxon>unclassified sequences</taxon>
        <taxon>metagenomes</taxon>
        <taxon>ecological metagenomes</taxon>
    </lineage>
</organism>
<dbReference type="GO" id="GO:0000166">
    <property type="term" value="F:nucleotide binding"/>
    <property type="evidence" value="ECO:0007669"/>
    <property type="project" value="UniProtKB-KW"/>
</dbReference>
<proteinExistence type="predicted"/>
<accession>A0A3B0S3G1</accession>
<dbReference type="InterPro" id="IPR044672">
    <property type="entry name" value="MOCS2A"/>
</dbReference>
<dbReference type="InterPro" id="IPR016155">
    <property type="entry name" value="Mopterin_synth/thiamin_S_b"/>
</dbReference>
<dbReference type="Gene3D" id="3.10.20.30">
    <property type="match status" value="1"/>
</dbReference>